<name>A0AAW6HXI9_XYLFS</name>
<accession>A0AAW6HXI9</accession>
<dbReference type="Proteomes" id="UP001220702">
    <property type="component" value="Unassembled WGS sequence"/>
</dbReference>
<reference evidence="2" key="2">
    <citation type="journal article" date="2023" name="Commun. Biol.">
        <title>Suspicions of two bridgehead invasions of Xylella fastidiosa subsp. multiplex in France.</title>
        <authorList>
            <person name="Dupas E."/>
            <person name="Durand K."/>
            <person name="Rieux A."/>
            <person name="Briand M."/>
            <person name="Pruvost O."/>
            <person name="Cunty A."/>
            <person name="Denance N."/>
            <person name="Donnadieu C."/>
            <person name="Legendre B."/>
            <person name="Lopez-Roques C."/>
            <person name="Cesbron S."/>
            <person name="Ravigne V."/>
            <person name="Jacques M.A."/>
        </authorList>
    </citation>
    <scope>NUCLEOTIDE SEQUENCE</scope>
    <source>
        <strain evidence="2">CFBP8070</strain>
    </source>
</reference>
<protein>
    <submittedName>
        <fullName evidence="2">DUF1566 domain-containing protein</fullName>
    </submittedName>
</protein>
<comment type="caution">
    <text evidence="2">The sequence shown here is derived from an EMBL/GenBank/DDBJ whole genome shotgun (WGS) entry which is preliminary data.</text>
</comment>
<evidence type="ECO:0000313" key="2">
    <source>
        <dbReference type="EMBL" id="MDC6408704.1"/>
    </source>
</evidence>
<proteinExistence type="predicted"/>
<evidence type="ECO:0000313" key="3">
    <source>
        <dbReference type="Proteomes" id="UP001220702"/>
    </source>
</evidence>
<dbReference type="AlphaFoldDB" id="A0AAW6HXI9"/>
<dbReference type="InterPro" id="IPR011460">
    <property type="entry name" value="Lcl_C"/>
</dbReference>
<feature type="domain" description="Lcl C-terminal" evidence="1">
    <location>
        <begin position="30"/>
        <end position="138"/>
    </location>
</feature>
<organism evidence="2 3">
    <name type="scientific">Xylella fastidiosa subsp. multiplex</name>
    <dbReference type="NCBI Taxonomy" id="644357"/>
    <lineage>
        <taxon>Bacteria</taxon>
        <taxon>Pseudomonadati</taxon>
        <taxon>Pseudomonadota</taxon>
        <taxon>Gammaproteobacteria</taxon>
        <taxon>Lysobacterales</taxon>
        <taxon>Lysobacteraceae</taxon>
        <taxon>Xylella</taxon>
    </lineage>
</organism>
<dbReference type="RefSeq" id="WP_234499810.1">
    <property type="nucleotide sequence ID" value="NZ_CP090511.1"/>
</dbReference>
<gene>
    <name evidence="2" type="ORF">LOK82_08715</name>
</gene>
<dbReference type="Pfam" id="PF07603">
    <property type="entry name" value="Lcl_C"/>
    <property type="match status" value="1"/>
</dbReference>
<sequence length="153" mass="16918">MSTATLENVPTTEGARFTEIYDEHGDPIITRDEHTGLEWLYGYVGPSSNEYGPDCAAAKECHQTTVGGYDDWRVPTLEEALSANGADEFWYWGESGAWIWTCTPDDDHPREAAWVVKFGTDYASAAARTKRHEVRAVRGQMRTDATATPKAGA</sequence>
<evidence type="ECO:0000259" key="1">
    <source>
        <dbReference type="Pfam" id="PF07603"/>
    </source>
</evidence>
<reference evidence="2" key="1">
    <citation type="submission" date="2021-11" db="EMBL/GenBank/DDBJ databases">
        <authorList>
            <person name="Denance N."/>
            <person name="Briand M."/>
            <person name="Dupas E."/>
            <person name="Durand K."/>
            <person name="Legendre B."/>
            <person name="Cunty A."/>
            <person name="Donnadieu C."/>
            <person name="Lopez Roques C."/>
            <person name="Cesbron S."/>
            <person name="Jacques M.A."/>
        </authorList>
    </citation>
    <scope>NUCLEOTIDE SEQUENCE</scope>
    <source>
        <strain evidence="2">CFBP8070</strain>
    </source>
</reference>
<dbReference type="EMBL" id="JAJKGN010000001">
    <property type="protein sequence ID" value="MDC6408704.1"/>
    <property type="molecule type" value="Genomic_DNA"/>
</dbReference>